<dbReference type="Pfam" id="PF01546">
    <property type="entry name" value="Peptidase_M20"/>
    <property type="match status" value="1"/>
</dbReference>
<dbReference type="Gene3D" id="3.40.630.10">
    <property type="entry name" value="Zn peptidases"/>
    <property type="match status" value="1"/>
</dbReference>
<evidence type="ECO:0000313" key="6">
    <source>
        <dbReference type="EMBL" id="MBB5353175.1"/>
    </source>
</evidence>
<keyword evidence="3" id="KW-0862">Zinc</keyword>
<feature type="binding site" evidence="3">
    <location>
        <position position="85"/>
    </location>
    <ligand>
        <name>Zn(2+)</name>
        <dbReference type="ChEBI" id="CHEBI:29105"/>
        <label>1</label>
    </ligand>
</feature>
<dbReference type="NCBIfam" id="TIGR01879">
    <property type="entry name" value="hydantase"/>
    <property type="match status" value="1"/>
</dbReference>
<gene>
    <name evidence="6" type="ORF">HNR46_003429</name>
</gene>
<dbReference type="InterPro" id="IPR002933">
    <property type="entry name" value="Peptidase_M20"/>
</dbReference>
<evidence type="ECO:0000256" key="2">
    <source>
        <dbReference type="ARBA" id="ARBA00022801"/>
    </source>
</evidence>
<dbReference type="Pfam" id="PF07687">
    <property type="entry name" value="M20_dimer"/>
    <property type="match status" value="1"/>
</dbReference>
<feature type="domain" description="Peptidase M20 dimerisation" evidence="5">
    <location>
        <begin position="216"/>
        <end position="314"/>
    </location>
</feature>
<dbReference type="Gene3D" id="3.30.70.360">
    <property type="match status" value="1"/>
</dbReference>
<dbReference type="GO" id="GO:0016813">
    <property type="term" value="F:hydrolase activity, acting on carbon-nitrogen (but not peptide) bonds, in linear amidines"/>
    <property type="evidence" value="ECO:0007669"/>
    <property type="project" value="InterPro"/>
</dbReference>
<feature type="binding site" evidence="3">
    <location>
        <position position="96"/>
    </location>
    <ligand>
        <name>Zn(2+)</name>
        <dbReference type="ChEBI" id="CHEBI:29105"/>
        <label>2</label>
    </ligand>
</feature>
<keyword evidence="2 6" id="KW-0378">Hydrolase</keyword>
<comment type="similarity">
    <text evidence="1">Belongs to the peptidase M20 family.</text>
</comment>
<evidence type="ECO:0000256" key="4">
    <source>
        <dbReference type="SAM" id="MobiDB-lite"/>
    </source>
</evidence>
<dbReference type="GO" id="GO:0050538">
    <property type="term" value="F:N-carbamoyl-L-amino-acid hydrolase activity"/>
    <property type="evidence" value="ECO:0007669"/>
    <property type="project" value="UniProtKB-EC"/>
</dbReference>
<dbReference type="PROSITE" id="PS00758">
    <property type="entry name" value="ARGE_DAPE_CPG2_1"/>
    <property type="match status" value="1"/>
</dbReference>
<feature type="binding site" evidence="3">
    <location>
        <position position="131"/>
    </location>
    <ligand>
        <name>Zn(2+)</name>
        <dbReference type="ChEBI" id="CHEBI:29105"/>
        <label>2</label>
    </ligand>
</feature>
<reference evidence="6 7" key="1">
    <citation type="submission" date="2020-08" db="EMBL/GenBank/DDBJ databases">
        <title>Genomic Encyclopedia of Type Strains, Phase IV (KMG-IV): sequencing the most valuable type-strain genomes for metagenomic binning, comparative biology and taxonomic classification.</title>
        <authorList>
            <person name="Goeker M."/>
        </authorList>
    </citation>
    <scope>NUCLEOTIDE SEQUENCE [LARGE SCALE GENOMIC DNA]</scope>
    <source>
        <strain evidence="6 7">YC6886</strain>
    </source>
</reference>
<dbReference type="Proteomes" id="UP000557717">
    <property type="component" value="Unassembled WGS sequence"/>
</dbReference>
<dbReference type="InterPro" id="IPR036264">
    <property type="entry name" value="Bact_exopeptidase_dim_dom"/>
</dbReference>
<feature type="compositionally biased region" description="Low complexity" evidence="4">
    <location>
        <begin position="415"/>
        <end position="433"/>
    </location>
</feature>
<dbReference type="EMBL" id="JACHFD010000021">
    <property type="protein sequence ID" value="MBB5353175.1"/>
    <property type="molecule type" value="Genomic_DNA"/>
</dbReference>
<keyword evidence="3" id="KW-0479">Metal-binding</keyword>
<dbReference type="CDD" id="cd03884">
    <property type="entry name" value="M20_bAS"/>
    <property type="match status" value="1"/>
</dbReference>
<feature type="binding site" evidence="3">
    <location>
        <position position="387"/>
    </location>
    <ligand>
        <name>Zn(2+)</name>
        <dbReference type="ChEBI" id="CHEBI:29105"/>
        <label>2</label>
    </ligand>
</feature>
<feature type="binding site" evidence="3">
    <location>
        <position position="194"/>
    </location>
    <ligand>
        <name>Zn(2+)</name>
        <dbReference type="ChEBI" id="CHEBI:29105"/>
        <label>1</label>
    </ligand>
</feature>
<dbReference type="PIRSF" id="PIRSF001235">
    <property type="entry name" value="Amidase_carbamoylase"/>
    <property type="match status" value="1"/>
</dbReference>
<evidence type="ECO:0000313" key="7">
    <source>
        <dbReference type="Proteomes" id="UP000557717"/>
    </source>
</evidence>
<dbReference type="InterPro" id="IPR010158">
    <property type="entry name" value="Amidase_Cbmase"/>
</dbReference>
<dbReference type="PANTHER" id="PTHR32494">
    <property type="entry name" value="ALLANTOATE DEIMINASE-RELATED"/>
    <property type="match status" value="1"/>
</dbReference>
<feature type="binding site" evidence="3">
    <location>
        <position position="96"/>
    </location>
    <ligand>
        <name>Zn(2+)</name>
        <dbReference type="ChEBI" id="CHEBI:29105"/>
        <label>1</label>
    </ligand>
</feature>
<comment type="cofactor">
    <cofactor evidence="3">
        <name>Zn(2+)</name>
        <dbReference type="ChEBI" id="CHEBI:29105"/>
    </cofactor>
    <text evidence="3">Binds 2 Zn(2+) ions per subunit.</text>
</comment>
<dbReference type="EC" id="3.5.1.87" evidence="6"/>
<comment type="caution">
    <text evidence="6">The sequence shown here is derived from an EMBL/GenBank/DDBJ whole genome shotgun (WGS) entry which is preliminary data.</text>
</comment>
<dbReference type="RefSeq" id="WP_184020797.1">
    <property type="nucleotide sequence ID" value="NZ_JACHFD010000021.1"/>
</dbReference>
<organism evidence="6 7">
    <name type="scientific">Haloferula luteola</name>
    <dbReference type="NCBI Taxonomy" id="595692"/>
    <lineage>
        <taxon>Bacteria</taxon>
        <taxon>Pseudomonadati</taxon>
        <taxon>Verrucomicrobiota</taxon>
        <taxon>Verrucomicrobiia</taxon>
        <taxon>Verrucomicrobiales</taxon>
        <taxon>Verrucomicrobiaceae</taxon>
        <taxon>Haloferula</taxon>
    </lineage>
</organism>
<dbReference type="SUPFAM" id="SSF55031">
    <property type="entry name" value="Bacterial exopeptidase dimerisation domain"/>
    <property type="match status" value="1"/>
</dbReference>
<accession>A0A840V579</accession>
<dbReference type="PANTHER" id="PTHR32494:SF5">
    <property type="entry name" value="ALLANTOATE AMIDOHYDROLASE"/>
    <property type="match status" value="1"/>
</dbReference>
<dbReference type="NCBIfam" id="NF006771">
    <property type="entry name" value="PRK09290.1-5"/>
    <property type="match status" value="1"/>
</dbReference>
<dbReference type="GO" id="GO:0046872">
    <property type="term" value="F:metal ion binding"/>
    <property type="evidence" value="ECO:0007669"/>
    <property type="project" value="UniProtKB-KW"/>
</dbReference>
<evidence type="ECO:0000256" key="1">
    <source>
        <dbReference type="ARBA" id="ARBA00006153"/>
    </source>
</evidence>
<dbReference type="InterPro" id="IPR001261">
    <property type="entry name" value="ArgE/DapE_CS"/>
</dbReference>
<evidence type="ECO:0000256" key="3">
    <source>
        <dbReference type="PIRSR" id="PIRSR001235-1"/>
    </source>
</evidence>
<dbReference type="InterPro" id="IPR011650">
    <property type="entry name" value="Peptidase_M20_dimer"/>
</dbReference>
<proteinExistence type="inferred from homology"/>
<name>A0A840V579_9BACT</name>
<dbReference type="SUPFAM" id="SSF53187">
    <property type="entry name" value="Zn-dependent exopeptidases"/>
    <property type="match status" value="1"/>
</dbReference>
<dbReference type="AlphaFoldDB" id="A0A840V579"/>
<evidence type="ECO:0000259" key="5">
    <source>
        <dbReference type="Pfam" id="PF07687"/>
    </source>
</evidence>
<sequence length="433" mass="46518">MATPPTHVSIDRLSHDLRELSEIGREADGGVYRMAFTDADMAGKSWLEDRMKSAGLEVSRDGASNVIGRLRGRDPQAPALLIGSHIDTVPCAGILDGTLGVLTGLECLRALHESGRQPERDIELVAFSDEEGRFGGMFGSQAFTGAINPDGIHLATDPSGIKLADAMKEQGLDPWLALQARRDPQSVAAYLELHIEQGPVLSQAGEQIGVVEAITGLFKWTVTLAGEPNHAGTTPMPMRRDAFMGVADFAHEIPRLLDENGSDRSRATIGRVDLTPGSANTVPGEARFTLDVRDTDETVLHELAEAARRALHAIARRRGLRFSYEVESWIPPVACDPSLSSMVEAAAAHQGLRYRRMESGAAHDAQIVASICPVGMIFVPSIEGKSHSPAEWTAWDDIEAGARVMLGTIERFAFSPSPTHPTSPASSTSPKTP</sequence>
<keyword evidence="7" id="KW-1185">Reference proteome</keyword>
<feature type="region of interest" description="Disordered" evidence="4">
    <location>
        <begin position="413"/>
        <end position="433"/>
    </location>
</feature>
<protein>
    <submittedName>
        <fullName evidence="6">N-carbamoyl-L-amino-acid hydrolase</fullName>
        <ecNumber evidence="6">3.5.1.87</ecNumber>
    </submittedName>
</protein>